<comment type="caution">
    <text evidence="6">The sequence shown here is derived from an EMBL/GenBank/DDBJ whole genome shotgun (WGS) entry which is preliminary data.</text>
</comment>
<evidence type="ECO:0008006" key="8">
    <source>
        <dbReference type="Google" id="ProtNLM"/>
    </source>
</evidence>
<feature type="chain" id="PRO_5035715386" description="Necrosis inducing protein NPP1" evidence="5">
    <location>
        <begin position="21"/>
        <end position="237"/>
    </location>
</feature>
<evidence type="ECO:0000256" key="1">
    <source>
        <dbReference type="ARBA" id="ARBA00004613"/>
    </source>
</evidence>
<evidence type="ECO:0000313" key="6">
    <source>
        <dbReference type="EMBL" id="KAG7378004.1"/>
    </source>
</evidence>
<reference evidence="6" key="1">
    <citation type="submission" date="2021-02" db="EMBL/GenBank/DDBJ databases">
        <authorList>
            <person name="Palmer J.M."/>
        </authorList>
    </citation>
    <scope>NUCLEOTIDE SEQUENCE</scope>
    <source>
        <strain evidence="6">SCRP23</strain>
    </source>
</reference>
<organism evidence="6 7">
    <name type="scientific">Phytophthora boehmeriae</name>
    <dbReference type="NCBI Taxonomy" id="109152"/>
    <lineage>
        <taxon>Eukaryota</taxon>
        <taxon>Sar</taxon>
        <taxon>Stramenopiles</taxon>
        <taxon>Oomycota</taxon>
        <taxon>Peronosporomycetes</taxon>
        <taxon>Peronosporales</taxon>
        <taxon>Peronosporaceae</taxon>
        <taxon>Phytophthora</taxon>
    </lineage>
</organism>
<evidence type="ECO:0000256" key="2">
    <source>
        <dbReference type="ARBA" id="ARBA00009520"/>
    </source>
</evidence>
<dbReference type="Proteomes" id="UP000693981">
    <property type="component" value="Unassembled WGS sequence"/>
</dbReference>
<evidence type="ECO:0000313" key="7">
    <source>
        <dbReference type="Proteomes" id="UP000693981"/>
    </source>
</evidence>
<proteinExistence type="inferred from homology"/>
<dbReference type="PANTHER" id="PTHR33657">
    <property type="entry name" value="DOMAIN PROTEIN, PUTATIVE (AFU_ORTHOLOGUE AFUA_5G00600)-RELATED"/>
    <property type="match status" value="1"/>
</dbReference>
<dbReference type="EMBL" id="JAGDFL010001084">
    <property type="protein sequence ID" value="KAG7378004.1"/>
    <property type="molecule type" value="Genomic_DNA"/>
</dbReference>
<dbReference type="InterPro" id="IPR008701">
    <property type="entry name" value="NPP1"/>
</dbReference>
<keyword evidence="4" id="KW-0843">Virulence</keyword>
<comment type="similarity">
    <text evidence="2">Belongs to the Necrosis inducing protein (NPP1) family.</text>
</comment>
<comment type="subcellular location">
    <subcellularLocation>
        <location evidence="1">Secreted</location>
    </subcellularLocation>
</comment>
<feature type="signal peptide" evidence="5">
    <location>
        <begin position="1"/>
        <end position="20"/>
    </location>
</feature>
<dbReference type="PIRSF" id="PIRSF029958">
    <property type="entry name" value="Necrosis-inducing_protein"/>
    <property type="match status" value="1"/>
</dbReference>
<sequence length="237" mass="26147">MNRVLFVIIAAVVFADGVVAINHDKVQPIVQPEPVTVSEKAAVKFKPMLTIDSGCASYRAINAAGEVTGGLKGIGGTSDCKVSLLGSQVYGRSAWHGDVWAIMYAWYFPKGFWADFPTRRHDWANVIVWIDNPALENPKIVGLSTSHGDSKYKKIAPAPEFAIENGTTPKFYHSLAFLFGSPVMSYTLRGGEFQDLIMWEQLTNEARTALETTDFGNAEVPFIDANIEKKLEDAWPF</sequence>
<keyword evidence="7" id="KW-1185">Reference proteome</keyword>
<evidence type="ECO:0000256" key="3">
    <source>
        <dbReference type="ARBA" id="ARBA00022525"/>
    </source>
</evidence>
<dbReference type="GO" id="GO:0005576">
    <property type="term" value="C:extracellular region"/>
    <property type="evidence" value="ECO:0007669"/>
    <property type="project" value="UniProtKB-SubCell"/>
</dbReference>
<accession>A0A8T1VEW3</accession>
<gene>
    <name evidence="6" type="ORF">PHYBOEH_000525</name>
</gene>
<dbReference type="Pfam" id="PF05630">
    <property type="entry name" value="NPP1"/>
    <property type="match status" value="1"/>
</dbReference>
<dbReference type="PANTHER" id="PTHR33657:SF8">
    <property type="entry name" value="DOMAIN PROTEIN, PUTATIVE (AFU_ORTHOLOGUE AFUA_5G00600)-RELATED"/>
    <property type="match status" value="1"/>
</dbReference>
<evidence type="ECO:0000256" key="4">
    <source>
        <dbReference type="ARBA" id="ARBA00023026"/>
    </source>
</evidence>
<evidence type="ECO:0000256" key="5">
    <source>
        <dbReference type="SAM" id="SignalP"/>
    </source>
</evidence>
<keyword evidence="3" id="KW-0964">Secreted</keyword>
<keyword evidence="5" id="KW-0732">Signal</keyword>
<protein>
    <recommendedName>
        <fullName evidence="8">Necrosis inducing protein NPP1</fullName>
    </recommendedName>
</protein>
<dbReference type="AlphaFoldDB" id="A0A8T1VEW3"/>
<dbReference type="OrthoDB" id="125514at2759"/>
<name>A0A8T1VEW3_9STRA</name>